<evidence type="ECO:0000256" key="3">
    <source>
        <dbReference type="ARBA" id="ARBA00023004"/>
    </source>
</evidence>
<evidence type="ECO:0000256" key="4">
    <source>
        <dbReference type="PIRSR" id="PIRSR600898-1"/>
    </source>
</evidence>
<dbReference type="EMBL" id="KN817573">
    <property type="protein sequence ID" value="KJA19817.1"/>
    <property type="molecule type" value="Genomic_DNA"/>
</dbReference>
<dbReference type="GO" id="GO:0046872">
    <property type="term" value="F:metal ion binding"/>
    <property type="evidence" value="ECO:0007669"/>
    <property type="project" value="UniProtKB-KW"/>
</dbReference>
<feature type="binding site" description="proximal binding residue" evidence="4">
    <location>
        <position position="411"/>
    </location>
    <ligand>
        <name>heme b</name>
        <dbReference type="ChEBI" id="CHEBI:60344"/>
    </ligand>
    <ligandPart>
        <name>Fe</name>
        <dbReference type="ChEBI" id="CHEBI:18248"/>
    </ligandPart>
</feature>
<dbReference type="SUPFAM" id="SSF140959">
    <property type="entry name" value="Indolic compounds 2,3-dioxygenase-like"/>
    <property type="match status" value="1"/>
</dbReference>
<protein>
    <recommendedName>
        <fullName evidence="8">Indoleamine 2,3-dioxygenase</fullName>
    </recommendedName>
</protein>
<dbReference type="AlphaFoldDB" id="A0A0D2KZC1"/>
<dbReference type="STRING" id="945553.A0A0D2KZC1"/>
<feature type="region of interest" description="Disordered" evidence="5">
    <location>
        <begin position="442"/>
        <end position="461"/>
    </location>
</feature>
<sequence>MAHLGSDHFLSLTRPDIHVGPSQGVVDTTTLAAHDFDVDTRTGFIPPQTPLRRLPGEWESWEVVLDAAISQKLQLGDSPNLLQSAKDDSESWRGRVQNLPVISIEGMNTSETTLRRAHLVLAWIMHFYVHSLPPSAPIRIPPPITLPLLQVSAQLQLPPVLTYSDDVLYNWHLDENTDDLPTVPTIRCQTTFTSTNDEIEFYLTSARLELAGVDALELMRSTMDEAFVGDDIAIRRITEYLRQLVDVIDRLRVMLLDVKNGCRPDIFYNTIRPWLRGEDSQGGRKWIFEGIEQDSSLVYPTELSGPSAGQSALIHSLDNFLGIDNYGKSSKGTAEGNADSTTRASALMKRMQLYMPRHHRAFLSHLSNNPRPLRDIVLSASSSDTNTAAGVALLDAYNAAVMALKQFRDAHMIVVTLYVVIPARRSRGALASPTTDEAVVDRSAASSDIPHDKGMRDSTLKGTGGTDIIQFLKSVRDNTKEALM</sequence>
<evidence type="ECO:0008006" key="8">
    <source>
        <dbReference type="Google" id="ProtNLM"/>
    </source>
</evidence>
<dbReference type="OMA" id="HVLAWIM"/>
<dbReference type="PANTHER" id="PTHR28657:SF5">
    <property type="entry name" value="INDOLEAMINE 2,3-DIOXYGENASE"/>
    <property type="match status" value="1"/>
</dbReference>
<evidence type="ECO:0000256" key="2">
    <source>
        <dbReference type="ARBA" id="ARBA00022723"/>
    </source>
</evidence>
<accession>A0A0D2KZC1</accession>
<evidence type="ECO:0000256" key="1">
    <source>
        <dbReference type="ARBA" id="ARBA00007119"/>
    </source>
</evidence>
<dbReference type="Proteomes" id="UP000054270">
    <property type="component" value="Unassembled WGS sequence"/>
</dbReference>
<dbReference type="GO" id="GO:0033754">
    <property type="term" value="F:indoleamine 2,3-dioxygenase activity"/>
    <property type="evidence" value="ECO:0007669"/>
    <property type="project" value="TreeGrafter"/>
</dbReference>
<dbReference type="GO" id="GO:0020037">
    <property type="term" value="F:heme binding"/>
    <property type="evidence" value="ECO:0007669"/>
    <property type="project" value="InterPro"/>
</dbReference>
<dbReference type="InterPro" id="IPR037217">
    <property type="entry name" value="Trp/Indoleamine_2_3_dOase-like"/>
</dbReference>
<proteinExistence type="inferred from homology"/>
<dbReference type="GO" id="GO:0034354">
    <property type="term" value="P:'de novo' NAD+ biosynthetic process from L-tryptophan"/>
    <property type="evidence" value="ECO:0007669"/>
    <property type="project" value="TreeGrafter"/>
</dbReference>
<name>A0A0D2KZC1_HYPSF</name>
<dbReference type="OrthoDB" id="540174at2759"/>
<keyword evidence="7" id="KW-1185">Reference proteome</keyword>
<dbReference type="InterPro" id="IPR000898">
    <property type="entry name" value="Indolamine_dOase"/>
</dbReference>
<gene>
    <name evidence="6" type="ORF">HYPSUDRAFT_78619</name>
</gene>
<evidence type="ECO:0000313" key="7">
    <source>
        <dbReference type="Proteomes" id="UP000054270"/>
    </source>
</evidence>
<feature type="compositionally biased region" description="Basic and acidic residues" evidence="5">
    <location>
        <begin position="449"/>
        <end position="459"/>
    </location>
</feature>
<organism evidence="6 7">
    <name type="scientific">Hypholoma sublateritium (strain FD-334 SS-4)</name>
    <dbReference type="NCBI Taxonomy" id="945553"/>
    <lineage>
        <taxon>Eukaryota</taxon>
        <taxon>Fungi</taxon>
        <taxon>Dikarya</taxon>
        <taxon>Basidiomycota</taxon>
        <taxon>Agaricomycotina</taxon>
        <taxon>Agaricomycetes</taxon>
        <taxon>Agaricomycetidae</taxon>
        <taxon>Agaricales</taxon>
        <taxon>Agaricineae</taxon>
        <taxon>Strophariaceae</taxon>
        <taxon>Hypholoma</taxon>
    </lineage>
</organism>
<dbReference type="Gene3D" id="1.20.58.480">
    <property type="match status" value="1"/>
</dbReference>
<dbReference type="GO" id="GO:0019441">
    <property type="term" value="P:L-tryptophan catabolic process to kynurenine"/>
    <property type="evidence" value="ECO:0007669"/>
    <property type="project" value="InterPro"/>
</dbReference>
<comment type="similarity">
    <text evidence="1">Belongs to the indoleamine 2,3-dioxygenase family.</text>
</comment>
<dbReference type="PANTHER" id="PTHR28657">
    <property type="entry name" value="INDOLEAMINE 2,3-DIOXYGENASE"/>
    <property type="match status" value="1"/>
</dbReference>
<dbReference type="GO" id="GO:0005737">
    <property type="term" value="C:cytoplasm"/>
    <property type="evidence" value="ECO:0007669"/>
    <property type="project" value="TreeGrafter"/>
</dbReference>
<reference evidence="7" key="1">
    <citation type="submission" date="2014-04" db="EMBL/GenBank/DDBJ databases">
        <title>Evolutionary Origins and Diversification of the Mycorrhizal Mutualists.</title>
        <authorList>
            <consortium name="DOE Joint Genome Institute"/>
            <consortium name="Mycorrhizal Genomics Consortium"/>
            <person name="Kohler A."/>
            <person name="Kuo A."/>
            <person name="Nagy L.G."/>
            <person name="Floudas D."/>
            <person name="Copeland A."/>
            <person name="Barry K.W."/>
            <person name="Cichocki N."/>
            <person name="Veneault-Fourrey C."/>
            <person name="LaButti K."/>
            <person name="Lindquist E.A."/>
            <person name="Lipzen A."/>
            <person name="Lundell T."/>
            <person name="Morin E."/>
            <person name="Murat C."/>
            <person name="Riley R."/>
            <person name="Ohm R."/>
            <person name="Sun H."/>
            <person name="Tunlid A."/>
            <person name="Henrissat B."/>
            <person name="Grigoriev I.V."/>
            <person name="Hibbett D.S."/>
            <person name="Martin F."/>
        </authorList>
    </citation>
    <scope>NUCLEOTIDE SEQUENCE [LARGE SCALE GENOMIC DNA]</scope>
    <source>
        <strain evidence="7">FD-334 SS-4</strain>
    </source>
</reference>
<evidence type="ECO:0000313" key="6">
    <source>
        <dbReference type="EMBL" id="KJA19817.1"/>
    </source>
</evidence>
<keyword evidence="2 4" id="KW-0479">Metal-binding</keyword>
<keyword evidence="4" id="KW-0349">Heme</keyword>
<evidence type="ECO:0000256" key="5">
    <source>
        <dbReference type="SAM" id="MobiDB-lite"/>
    </source>
</evidence>
<keyword evidence="3 4" id="KW-0408">Iron</keyword>
<dbReference type="Pfam" id="PF01231">
    <property type="entry name" value="IDO"/>
    <property type="match status" value="1"/>
</dbReference>